<dbReference type="CDD" id="cd17748">
    <property type="entry name" value="BRCT_DNA_ligase_like"/>
    <property type="match status" value="1"/>
</dbReference>
<feature type="binding site" evidence="11">
    <location>
        <begin position="60"/>
        <end position="64"/>
    </location>
    <ligand>
        <name>NAD(+)</name>
        <dbReference type="ChEBI" id="CHEBI:57540"/>
    </ligand>
</feature>
<dbReference type="NCBIfam" id="NF005932">
    <property type="entry name" value="PRK07956.1"/>
    <property type="match status" value="1"/>
</dbReference>
<feature type="binding site" evidence="11">
    <location>
        <begin position="109"/>
        <end position="110"/>
    </location>
    <ligand>
        <name>NAD(+)</name>
        <dbReference type="ChEBI" id="CHEBI:57540"/>
    </ligand>
</feature>
<feature type="binding site" evidence="11">
    <location>
        <position position="456"/>
    </location>
    <ligand>
        <name>Zn(2+)</name>
        <dbReference type="ChEBI" id="CHEBI:29105"/>
    </ligand>
</feature>
<dbReference type="PIRSF" id="PIRSF001604">
    <property type="entry name" value="LigA"/>
    <property type="match status" value="1"/>
</dbReference>
<proteinExistence type="inferred from homology"/>
<evidence type="ECO:0000313" key="14">
    <source>
        <dbReference type="EMBL" id="GHO52226.1"/>
    </source>
</evidence>
<evidence type="ECO:0000256" key="1">
    <source>
        <dbReference type="ARBA" id="ARBA00004067"/>
    </source>
</evidence>
<comment type="similarity">
    <text evidence="11">Belongs to the NAD-dependent DNA ligase family. LigA subfamily.</text>
</comment>
<gene>
    <name evidence="11 14" type="primary">ligA</name>
    <name evidence="14" type="ORF">KSB_07010</name>
</gene>
<dbReference type="Pfam" id="PF01653">
    <property type="entry name" value="DNA_ligase_aden"/>
    <property type="match status" value="1"/>
</dbReference>
<evidence type="ECO:0000256" key="5">
    <source>
        <dbReference type="ARBA" id="ARBA00022763"/>
    </source>
</evidence>
<feature type="binding site" evidence="11">
    <location>
        <position position="163"/>
    </location>
    <ligand>
        <name>NAD(+)</name>
        <dbReference type="ChEBI" id="CHEBI:57540"/>
    </ligand>
</feature>
<evidence type="ECO:0000256" key="8">
    <source>
        <dbReference type="ARBA" id="ARBA00023027"/>
    </source>
</evidence>
<dbReference type="SUPFAM" id="SSF52113">
    <property type="entry name" value="BRCT domain"/>
    <property type="match status" value="1"/>
</dbReference>
<dbReference type="InterPro" id="IPR003583">
    <property type="entry name" value="Hlx-hairpin-Hlx_DNA-bd_motif"/>
</dbReference>
<dbReference type="RefSeq" id="WP_201369153.1">
    <property type="nucleotide sequence ID" value="NZ_BNJG01000001.1"/>
</dbReference>
<feature type="binding site" evidence="11">
    <location>
        <position position="433"/>
    </location>
    <ligand>
        <name>Zn(2+)</name>
        <dbReference type="ChEBI" id="CHEBI:29105"/>
    </ligand>
</feature>
<keyword evidence="6 11" id="KW-0862">Zinc</keyword>
<keyword evidence="4 11" id="KW-0479">Metal-binding</keyword>
<evidence type="ECO:0000313" key="15">
    <source>
        <dbReference type="Proteomes" id="UP000654345"/>
    </source>
</evidence>
<feature type="domain" description="BRCT" evidence="13">
    <location>
        <begin position="613"/>
        <end position="691"/>
    </location>
</feature>
<dbReference type="SMART" id="SM00278">
    <property type="entry name" value="HhH1"/>
    <property type="match status" value="3"/>
</dbReference>
<dbReference type="Gene3D" id="2.40.50.140">
    <property type="entry name" value="Nucleic acid-binding proteins"/>
    <property type="match status" value="1"/>
</dbReference>
<feature type="active site" description="N6-AMP-lysine intermediate" evidence="11">
    <location>
        <position position="142"/>
    </location>
</feature>
<feature type="binding site" evidence="11">
    <location>
        <position position="140"/>
    </location>
    <ligand>
        <name>NAD(+)</name>
        <dbReference type="ChEBI" id="CHEBI:57540"/>
    </ligand>
</feature>
<dbReference type="InterPro" id="IPR001357">
    <property type="entry name" value="BRCT_dom"/>
</dbReference>
<name>A0ABQ3UHL9_9CHLR</name>
<keyword evidence="3 11" id="KW-0235">DNA replication</keyword>
<dbReference type="PANTHER" id="PTHR23389">
    <property type="entry name" value="CHROMOSOME TRANSMISSION FIDELITY FACTOR 18"/>
    <property type="match status" value="1"/>
</dbReference>
<keyword evidence="11" id="KW-0464">Manganese</keyword>
<dbReference type="InterPro" id="IPR001679">
    <property type="entry name" value="DNA_ligase"/>
</dbReference>
<dbReference type="InterPro" id="IPR010994">
    <property type="entry name" value="RuvA_2-like"/>
</dbReference>
<keyword evidence="7 11" id="KW-0460">Magnesium</keyword>
<dbReference type="InterPro" id="IPR013839">
    <property type="entry name" value="DNAligase_adenylation"/>
</dbReference>
<dbReference type="PROSITE" id="PS01055">
    <property type="entry name" value="DNA_LIGASE_N1"/>
    <property type="match status" value="1"/>
</dbReference>
<evidence type="ECO:0000256" key="10">
    <source>
        <dbReference type="ARBA" id="ARBA00034005"/>
    </source>
</evidence>
<comment type="caution">
    <text evidence="14">The sequence shown here is derived from an EMBL/GenBank/DDBJ whole genome shotgun (WGS) entry which is preliminary data.</text>
</comment>
<dbReference type="HAMAP" id="MF_01588">
    <property type="entry name" value="DNA_ligase_A"/>
    <property type="match status" value="1"/>
</dbReference>
<dbReference type="SMART" id="SM00292">
    <property type="entry name" value="BRCT"/>
    <property type="match status" value="1"/>
</dbReference>
<dbReference type="Proteomes" id="UP000654345">
    <property type="component" value="Unassembled WGS sequence"/>
</dbReference>
<feature type="binding site" evidence="11">
    <location>
        <position position="201"/>
    </location>
    <ligand>
        <name>NAD(+)</name>
        <dbReference type="ChEBI" id="CHEBI:57540"/>
    </ligand>
</feature>
<evidence type="ECO:0000256" key="6">
    <source>
        <dbReference type="ARBA" id="ARBA00022833"/>
    </source>
</evidence>
<dbReference type="Pfam" id="PF14520">
    <property type="entry name" value="HHH_5"/>
    <property type="match status" value="1"/>
</dbReference>
<dbReference type="SMART" id="SM00532">
    <property type="entry name" value="LIGANc"/>
    <property type="match status" value="1"/>
</dbReference>
<feature type="binding site" evidence="11">
    <location>
        <position position="315"/>
    </location>
    <ligand>
        <name>NAD(+)</name>
        <dbReference type="ChEBI" id="CHEBI:57540"/>
    </ligand>
</feature>
<comment type="cofactor">
    <cofactor evidence="11">
        <name>Mg(2+)</name>
        <dbReference type="ChEBI" id="CHEBI:18420"/>
    </cofactor>
    <cofactor evidence="11">
        <name>Mn(2+)</name>
        <dbReference type="ChEBI" id="CHEBI:29035"/>
    </cofactor>
</comment>
<dbReference type="GO" id="GO:0016874">
    <property type="term" value="F:ligase activity"/>
    <property type="evidence" value="ECO:0007669"/>
    <property type="project" value="UniProtKB-KW"/>
</dbReference>
<dbReference type="PANTHER" id="PTHR23389:SF9">
    <property type="entry name" value="DNA LIGASE"/>
    <property type="match status" value="1"/>
</dbReference>
<evidence type="ECO:0000256" key="7">
    <source>
        <dbReference type="ARBA" id="ARBA00022842"/>
    </source>
</evidence>
<accession>A0ABQ3UHL9</accession>
<feature type="compositionally biased region" description="Polar residues" evidence="12">
    <location>
        <begin position="7"/>
        <end position="19"/>
    </location>
</feature>
<keyword evidence="8 11" id="KW-0520">NAD</keyword>
<organism evidence="14 15">
    <name type="scientific">Ktedonobacter robiniae</name>
    <dbReference type="NCBI Taxonomy" id="2778365"/>
    <lineage>
        <taxon>Bacteria</taxon>
        <taxon>Bacillati</taxon>
        <taxon>Chloroflexota</taxon>
        <taxon>Ktedonobacteria</taxon>
        <taxon>Ktedonobacterales</taxon>
        <taxon>Ktedonobacteraceae</taxon>
        <taxon>Ktedonobacter</taxon>
    </lineage>
</organism>
<evidence type="ECO:0000256" key="2">
    <source>
        <dbReference type="ARBA" id="ARBA00022598"/>
    </source>
</evidence>
<sequence>MDEEQAISKQDQANEQSESLLEHAGQTEEERLAKRVAELRHQIEEANYQYHVLDNPTLSDAEYDQLMIELQRIEGEHPELVTPESPTQRVGGSPLQDVAQYRHPVPMLSLANARSEKELYDWYKRAQNILPNATFTYVCELKIDGLAMALTYDQGRLTMGASRGNGLVGEDWTPNVRTIRSIPKKLHDAAPIPEKVEVRGEIYMSTQSFEKLNEQMVDNKLFANPRNAAAGSLRQKDPRITGTRNLDFFGYQIGYVQGMRIQSHWETLQLIKEWGFPLNPHVQLAHTLEEVMAFCNKWEHERFNLPYEIDGVVIKINDLAHQEELGVVARDPRWAIAFKYPPIQVATRLLDIKVNIGRTGSVNPWAELEPINIRGVTVSRASLHNEEDIQRKDLRVGDWVLVQRAGEVIPQVVKPVMEKRTGSEEVYHLPENCPRCGTAIIRIPDQAMAYCPNLQCPARNFESFTHFVSKGAMDMDTIGEKTCEQLMEAGYLQSVSDFYHLTRDDLLELEGIKEKSANNMLNAIEASKQRSLSRLLFGLNIRYVGEKTAQLLADAFGDMDALMAASEAQINEVPGIGPKIGQSVAQWFQQEENQALIERLRAAGLNMSEERKHVEGPLTGQSFLLTGRLNTMTRTAAEESIKTLGGTIASGVSKSLSHLIAGEDAGSKLAKAQKAKVPVHDEQWLLDLLQQYQQSEQAVS</sequence>
<evidence type="ECO:0000259" key="13">
    <source>
        <dbReference type="PROSITE" id="PS50172"/>
    </source>
</evidence>
<keyword evidence="9 11" id="KW-0234">DNA repair</keyword>
<dbReference type="Gene3D" id="6.20.10.30">
    <property type="match status" value="1"/>
</dbReference>
<dbReference type="CDD" id="cd00114">
    <property type="entry name" value="LIGANc"/>
    <property type="match status" value="1"/>
</dbReference>
<dbReference type="SUPFAM" id="SSF56091">
    <property type="entry name" value="DNA ligase/mRNA capping enzyme, catalytic domain"/>
    <property type="match status" value="1"/>
</dbReference>
<feature type="binding site" evidence="11">
    <location>
        <position position="339"/>
    </location>
    <ligand>
        <name>NAD(+)</name>
        <dbReference type="ChEBI" id="CHEBI:57540"/>
    </ligand>
</feature>
<feature type="binding site" evidence="11">
    <location>
        <position position="436"/>
    </location>
    <ligand>
        <name>Zn(2+)</name>
        <dbReference type="ChEBI" id="CHEBI:29105"/>
    </ligand>
</feature>
<keyword evidence="2 11" id="KW-0436">Ligase</keyword>
<dbReference type="InterPro" id="IPR036420">
    <property type="entry name" value="BRCT_dom_sf"/>
</dbReference>
<feature type="region of interest" description="Disordered" evidence="12">
    <location>
        <begin position="1"/>
        <end position="29"/>
    </location>
</feature>
<dbReference type="InterPro" id="IPR018239">
    <property type="entry name" value="DNA_ligase_AS"/>
</dbReference>
<dbReference type="Pfam" id="PF03119">
    <property type="entry name" value="DNA_ligase_ZBD"/>
    <property type="match status" value="1"/>
</dbReference>
<dbReference type="Pfam" id="PF03120">
    <property type="entry name" value="OB_DNA_ligase"/>
    <property type="match status" value="1"/>
</dbReference>
<dbReference type="Gene3D" id="3.30.470.30">
    <property type="entry name" value="DNA ligase/mRNA capping enzyme"/>
    <property type="match status" value="1"/>
</dbReference>
<dbReference type="Gene3D" id="3.40.50.10190">
    <property type="entry name" value="BRCT domain"/>
    <property type="match status" value="1"/>
</dbReference>
<dbReference type="EMBL" id="BNJG01000001">
    <property type="protein sequence ID" value="GHO52226.1"/>
    <property type="molecule type" value="Genomic_DNA"/>
</dbReference>
<comment type="function">
    <text evidence="1 11">DNA ligase that catalyzes the formation of phosphodiester linkages between 5'-phosphoryl and 3'-hydroxyl groups in double-stranded DNA using NAD as a coenzyme and as the energy source for the reaction. It is essential for DNA replication and repair of damaged DNA.</text>
</comment>
<keyword evidence="5 11" id="KW-0227">DNA damage</keyword>
<dbReference type="InterPro" id="IPR013840">
    <property type="entry name" value="DNAligase_N"/>
</dbReference>
<dbReference type="Pfam" id="PF12826">
    <property type="entry name" value="HHH_2"/>
    <property type="match status" value="1"/>
</dbReference>
<dbReference type="SUPFAM" id="SSF47781">
    <property type="entry name" value="RuvA domain 2-like"/>
    <property type="match status" value="1"/>
</dbReference>
<evidence type="ECO:0000256" key="4">
    <source>
        <dbReference type="ARBA" id="ARBA00022723"/>
    </source>
</evidence>
<reference evidence="14 15" key="1">
    <citation type="journal article" date="2021" name="Int. J. Syst. Evol. Microbiol.">
        <title>Reticulibacter mediterranei gen. nov., sp. nov., within the new family Reticulibacteraceae fam. nov., and Ktedonospora formicarum gen. nov., sp. nov., Ktedonobacter robiniae sp. nov., Dictyobacter formicarum sp. nov. and Dictyobacter arantiisoli sp. nov., belonging to the class Ktedonobacteria.</title>
        <authorList>
            <person name="Yabe S."/>
            <person name="Zheng Y."/>
            <person name="Wang C.M."/>
            <person name="Sakai Y."/>
            <person name="Abe K."/>
            <person name="Yokota A."/>
            <person name="Donadio S."/>
            <person name="Cavaletti L."/>
            <person name="Monciardini P."/>
        </authorList>
    </citation>
    <scope>NUCLEOTIDE SEQUENCE [LARGE SCALE GENOMIC DNA]</scope>
    <source>
        <strain evidence="14 15">SOSP1-30</strain>
    </source>
</reference>
<dbReference type="InterPro" id="IPR041663">
    <property type="entry name" value="DisA/LigA_HHH"/>
</dbReference>
<dbReference type="InterPro" id="IPR004149">
    <property type="entry name" value="Znf_DNAligase_C4"/>
</dbReference>
<protein>
    <recommendedName>
        <fullName evidence="11">DNA ligase</fullName>
        <ecNumber evidence="11">6.5.1.2</ecNumber>
    </recommendedName>
    <alternativeName>
        <fullName evidence="11">Polydeoxyribonucleotide synthase [NAD(+)]</fullName>
    </alternativeName>
</protein>
<dbReference type="Pfam" id="PF00533">
    <property type="entry name" value="BRCT"/>
    <property type="match status" value="1"/>
</dbReference>
<evidence type="ECO:0000256" key="9">
    <source>
        <dbReference type="ARBA" id="ARBA00023204"/>
    </source>
</evidence>
<dbReference type="PROSITE" id="PS50172">
    <property type="entry name" value="BRCT"/>
    <property type="match status" value="1"/>
</dbReference>
<dbReference type="InterPro" id="IPR004150">
    <property type="entry name" value="NAD_DNA_ligase_OB"/>
</dbReference>
<evidence type="ECO:0000256" key="11">
    <source>
        <dbReference type="HAMAP-Rule" id="MF_01588"/>
    </source>
</evidence>
<dbReference type="NCBIfam" id="TIGR00575">
    <property type="entry name" value="dnlj"/>
    <property type="match status" value="1"/>
</dbReference>
<evidence type="ECO:0000256" key="12">
    <source>
        <dbReference type="SAM" id="MobiDB-lite"/>
    </source>
</evidence>
<dbReference type="EC" id="6.5.1.2" evidence="11"/>
<feature type="binding site" evidence="11">
    <location>
        <position position="451"/>
    </location>
    <ligand>
        <name>Zn(2+)</name>
        <dbReference type="ChEBI" id="CHEBI:29105"/>
    </ligand>
</feature>
<comment type="catalytic activity">
    <reaction evidence="10 11">
        <text>NAD(+) + (deoxyribonucleotide)n-3'-hydroxyl + 5'-phospho-(deoxyribonucleotide)m = (deoxyribonucleotide)n+m + AMP + beta-nicotinamide D-nucleotide.</text>
        <dbReference type="EC" id="6.5.1.2"/>
    </reaction>
</comment>
<dbReference type="Gene3D" id="1.10.287.610">
    <property type="entry name" value="Helix hairpin bin"/>
    <property type="match status" value="1"/>
</dbReference>
<keyword evidence="15" id="KW-1185">Reference proteome</keyword>
<dbReference type="Gene3D" id="1.10.150.20">
    <property type="entry name" value="5' to 3' exonuclease, C-terminal subdomain"/>
    <property type="match status" value="2"/>
</dbReference>
<dbReference type="InterPro" id="IPR012340">
    <property type="entry name" value="NA-bd_OB-fold"/>
</dbReference>
<dbReference type="SUPFAM" id="SSF50249">
    <property type="entry name" value="Nucleic acid-binding proteins"/>
    <property type="match status" value="1"/>
</dbReference>
<evidence type="ECO:0000256" key="3">
    <source>
        <dbReference type="ARBA" id="ARBA00022705"/>
    </source>
</evidence>